<dbReference type="Proteomes" id="UP000266239">
    <property type="component" value="Unassembled WGS sequence"/>
</dbReference>
<dbReference type="Proteomes" id="UP000283543">
    <property type="component" value="Unassembled WGS sequence"/>
</dbReference>
<protein>
    <submittedName>
        <fullName evidence="2">Uncharacterized protein</fullName>
    </submittedName>
</protein>
<feature type="compositionally biased region" description="Polar residues" evidence="1">
    <location>
        <begin position="44"/>
        <end position="53"/>
    </location>
</feature>
<evidence type="ECO:0000313" key="5">
    <source>
        <dbReference type="Proteomes" id="UP000283543"/>
    </source>
</evidence>
<feature type="region of interest" description="Disordered" evidence="1">
    <location>
        <begin position="1"/>
        <end position="65"/>
    </location>
</feature>
<feature type="compositionally biased region" description="Basic and acidic residues" evidence="1">
    <location>
        <begin position="27"/>
        <end position="41"/>
    </location>
</feature>
<evidence type="ECO:0000256" key="1">
    <source>
        <dbReference type="SAM" id="MobiDB-lite"/>
    </source>
</evidence>
<gene>
    <name evidence="2" type="ORF">DYB25_002482</name>
    <name evidence="3" type="ORF">DYB34_011054</name>
</gene>
<name>A0A397AYQ6_APHAT</name>
<dbReference type="EMBL" id="QUTB01010408">
    <property type="protein sequence ID" value="RHY39726.1"/>
    <property type="molecule type" value="Genomic_DNA"/>
</dbReference>
<dbReference type="VEuPathDB" id="FungiDB:H257_02159"/>
<evidence type="ECO:0000313" key="4">
    <source>
        <dbReference type="Proteomes" id="UP000266239"/>
    </source>
</evidence>
<dbReference type="EMBL" id="QUTA01006058">
    <property type="protein sequence ID" value="RHY12920.1"/>
    <property type="molecule type" value="Genomic_DNA"/>
</dbReference>
<accession>A0A397AYQ6</accession>
<sequence>MNEDDALASSTEELRDATSPESVESNQPHERQGKGTRREANTRPARSTNSKFGQVQPRYLDINRSTTYVRNRTEQLQRRRDLEKANSARANERMQQCRALTELKHTQEQIYRQWLQASNADAHRLRNASNSTAFQTKAISTKANASFTVTA</sequence>
<comment type="caution">
    <text evidence="2">The sequence shown here is derived from an EMBL/GenBank/DDBJ whole genome shotgun (WGS) entry which is preliminary data.</text>
</comment>
<reference evidence="4 5" key="1">
    <citation type="submission" date="2018-08" db="EMBL/GenBank/DDBJ databases">
        <title>Aphanomyces genome sequencing and annotation.</title>
        <authorList>
            <person name="Minardi D."/>
            <person name="Oidtmann B."/>
            <person name="Van Der Giezen M."/>
            <person name="Studholme D.J."/>
        </authorList>
    </citation>
    <scope>NUCLEOTIDE SEQUENCE [LARGE SCALE GENOMIC DNA]</scope>
    <source>
        <strain evidence="3 5">Si</strain>
        <strain evidence="2 4">Yx</strain>
    </source>
</reference>
<organism evidence="2 4">
    <name type="scientific">Aphanomyces astaci</name>
    <name type="common">Crayfish plague agent</name>
    <dbReference type="NCBI Taxonomy" id="112090"/>
    <lineage>
        <taxon>Eukaryota</taxon>
        <taxon>Sar</taxon>
        <taxon>Stramenopiles</taxon>
        <taxon>Oomycota</taxon>
        <taxon>Saprolegniomycetes</taxon>
        <taxon>Saprolegniales</taxon>
        <taxon>Verrucalvaceae</taxon>
        <taxon>Aphanomyces</taxon>
    </lineage>
</organism>
<proteinExistence type="predicted"/>
<dbReference type="AlphaFoldDB" id="A0A397AYQ6"/>
<evidence type="ECO:0000313" key="3">
    <source>
        <dbReference type="EMBL" id="RHY39726.1"/>
    </source>
</evidence>
<evidence type="ECO:0000313" key="2">
    <source>
        <dbReference type="EMBL" id="RHY12920.1"/>
    </source>
</evidence>